<dbReference type="PANTHER" id="PTHR19302:SF13">
    <property type="entry name" value="GAMMA-TUBULIN COMPLEX COMPONENT 2"/>
    <property type="match status" value="1"/>
</dbReference>
<dbReference type="GO" id="GO:0000922">
    <property type="term" value="C:spindle pole"/>
    <property type="evidence" value="ECO:0007669"/>
    <property type="project" value="InterPro"/>
</dbReference>
<dbReference type="KEGG" id="dgr:6558733"/>
<dbReference type="OMA" id="MKIVQLW"/>
<evidence type="ECO:0000313" key="8">
    <source>
        <dbReference type="EMBL" id="EDV97025.1"/>
    </source>
</evidence>
<protein>
    <recommendedName>
        <fullName evidence="5">Gamma-tubulin complex component</fullName>
    </recommendedName>
</protein>
<dbReference type="HOGENOM" id="CLU_388963_0_0_1"/>
<evidence type="ECO:0000256" key="3">
    <source>
        <dbReference type="ARBA" id="ARBA00022701"/>
    </source>
</evidence>
<dbReference type="GO" id="GO:0005874">
    <property type="term" value="C:microtubule"/>
    <property type="evidence" value="ECO:0007669"/>
    <property type="project" value="UniProtKB-KW"/>
</dbReference>
<dbReference type="Pfam" id="PF17681">
    <property type="entry name" value="GCP_N_terminal"/>
    <property type="match status" value="1"/>
</dbReference>
<dbReference type="Gene3D" id="1.20.120.1900">
    <property type="entry name" value="Gamma-tubulin complex, C-terminal domain"/>
    <property type="match status" value="1"/>
</dbReference>
<dbReference type="GO" id="GO:0007020">
    <property type="term" value="P:microtubule nucleation"/>
    <property type="evidence" value="ECO:0007669"/>
    <property type="project" value="InterPro"/>
</dbReference>
<evidence type="ECO:0000259" key="6">
    <source>
        <dbReference type="Pfam" id="PF04130"/>
    </source>
</evidence>
<keyword evidence="2 5" id="KW-0963">Cytoplasm</keyword>
<name>B4J274_DROGR</name>
<dbReference type="InterPro" id="IPR041470">
    <property type="entry name" value="GCP_N"/>
</dbReference>
<feature type="domain" description="Gamma tubulin complex component C-terminal" evidence="6">
    <location>
        <begin position="378"/>
        <end position="682"/>
    </location>
</feature>
<dbReference type="SMR" id="B4J274"/>
<dbReference type="eggNOG" id="KOG2001">
    <property type="taxonomic scope" value="Eukaryota"/>
</dbReference>
<dbReference type="GO" id="GO:0005829">
    <property type="term" value="C:cytosol"/>
    <property type="evidence" value="ECO:0007669"/>
    <property type="project" value="EnsemblMetazoa"/>
</dbReference>
<dbReference type="InterPro" id="IPR007259">
    <property type="entry name" value="GCP"/>
</dbReference>
<dbReference type="FunCoup" id="B4J274">
    <property type="interactions" value="2"/>
</dbReference>
<dbReference type="InterPro" id="IPR040457">
    <property type="entry name" value="GCP_C"/>
</dbReference>
<gene>
    <name evidence="8" type="primary">Dgri\GH16605</name>
    <name evidence="8" type="ORF">Dgri_GH16605</name>
</gene>
<dbReference type="GO" id="GO:0051011">
    <property type="term" value="F:microtubule minus-end binding"/>
    <property type="evidence" value="ECO:0007669"/>
    <property type="project" value="TreeGrafter"/>
</dbReference>
<evidence type="ECO:0000256" key="4">
    <source>
        <dbReference type="ARBA" id="ARBA00023212"/>
    </source>
</evidence>
<evidence type="ECO:0000259" key="7">
    <source>
        <dbReference type="Pfam" id="PF17681"/>
    </source>
</evidence>
<dbReference type="GO" id="GO:0000930">
    <property type="term" value="C:gamma-tubulin complex"/>
    <property type="evidence" value="ECO:0007669"/>
    <property type="project" value="TreeGrafter"/>
</dbReference>
<evidence type="ECO:0000313" key="9">
    <source>
        <dbReference type="Proteomes" id="UP000001070"/>
    </source>
</evidence>
<dbReference type="GO" id="GO:0043015">
    <property type="term" value="F:gamma-tubulin binding"/>
    <property type="evidence" value="ECO:0007669"/>
    <property type="project" value="EnsemblMetazoa"/>
</dbReference>
<dbReference type="GO" id="GO:0051225">
    <property type="term" value="P:spindle assembly"/>
    <property type="evidence" value="ECO:0007669"/>
    <property type="project" value="TreeGrafter"/>
</dbReference>
<dbReference type="Proteomes" id="UP000001070">
    <property type="component" value="Unassembled WGS sequence"/>
</dbReference>
<feature type="domain" description="Gamma tubulin complex component protein N-terminal" evidence="7">
    <location>
        <begin position="80"/>
        <end position="376"/>
    </location>
</feature>
<keyword evidence="9" id="KW-1185">Reference proteome</keyword>
<dbReference type="GO" id="GO:0051321">
    <property type="term" value="P:meiotic cell cycle"/>
    <property type="evidence" value="ECO:0007669"/>
    <property type="project" value="TreeGrafter"/>
</dbReference>
<dbReference type="InParanoid" id="B4J274"/>
<keyword evidence="4 5" id="KW-0206">Cytoskeleton</keyword>
<dbReference type="GO" id="GO:0031122">
    <property type="term" value="P:cytoplasmic microtubule organization"/>
    <property type="evidence" value="ECO:0007669"/>
    <property type="project" value="TreeGrafter"/>
</dbReference>
<reference evidence="8 9" key="1">
    <citation type="journal article" date="2007" name="Nature">
        <title>Evolution of genes and genomes on the Drosophila phylogeny.</title>
        <authorList>
            <consortium name="Drosophila 12 Genomes Consortium"/>
            <person name="Clark A.G."/>
            <person name="Eisen M.B."/>
            <person name="Smith D.R."/>
            <person name="Bergman C.M."/>
            <person name="Oliver B."/>
            <person name="Markow T.A."/>
            <person name="Kaufman T.C."/>
            <person name="Kellis M."/>
            <person name="Gelbart W."/>
            <person name="Iyer V.N."/>
            <person name="Pollard D.A."/>
            <person name="Sackton T.B."/>
            <person name="Larracuente A.M."/>
            <person name="Singh N.D."/>
            <person name="Abad J.P."/>
            <person name="Abt D.N."/>
            <person name="Adryan B."/>
            <person name="Aguade M."/>
            <person name="Akashi H."/>
            <person name="Anderson W.W."/>
            <person name="Aquadro C.F."/>
            <person name="Ardell D.H."/>
            <person name="Arguello R."/>
            <person name="Artieri C.G."/>
            <person name="Barbash D.A."/>
            <person name="Barker D."/>
            <person name="Barsanti P."/>
            <person name="Batterham P."/>
            <person name="Batzoglou S."/>
            <person name="Begun D."/>
            <person name="Bhutkar A."/>
            <person name="Blanco E."/>
            <person name="Bosak S.A."/>
            <person name="Bradley R.K."/>
            <person name="Brand A.D."/>
            <person name="Brent M.R."/>
            <person name="Brooks A.N."/>
            <person name="Brown R.H."/>
            <person name="Butlin R.K."/>
            <person name="Caggese C."/>
            <person name="Calvi B.R."/>
            <person name="Bernardo de Carvalho A."/>
            <person name="Caspi A."/>
            <person name="Castrezana S."/>
            <person name="Celniker S.E."/>
            <person name="Chang J.L."/>
            <person name="Chapple C."/>
            <person name="Chatterji S."/>
            <person name="Chinwalla A."/>
            <person name="Civetta A."/>
            <person name="Clifton S.W."/>
            <person name="Comeron J.M."/>
            <person name="Costello J.C."/>
            <person name="Coyne J.A."/>
            <person name="Daub J."/>
            <person name="David R.G."/>
            <person name="Delcher A.L."/>
            <person name="Delehaunty K."/>
            <person name="Do C.B."/>
            <person name="Ebling H."/>
            <person name="Edwards K."/>
            <person name="Eickbush T."/>
            <person name="Evans J.D."/>
            <person name="Filipski A."/>
            <person name="Findeiss S."/>
            <person name="Freyhult E."/>
            <person name="Fulton L."/>
            <person name="Fulton R."/>
            <person name="Garcia A.C."/>
            <person name="Gardiner A."/>
            <person name="Garfield D.A."/>
            <person name="Garvin B.E."/>
            <person name="Gibson G."/>
            <person name="Gilbert D."/>
            <person name="Gnerre S."/>
            <person name="Godfrey J."/>
            <person name="Good R."/>
            <person name="Gotea V."/>
            <person name="Gravely B."/>
            <person name="Greenberg A.J."/>
            <person name="Griffiths-Jones S."/>
            <person name="Gross S."/>
            <person name="Guigo R."/>
            <person name="Gustafson E.A."/>
            <person name="Haerty W."/>
            <person name="Hahn M.W."/>
            <person name="Halligan D.L."/>
            <person name="Halpern A.L."/>
            <person name="Halter G.M."/>
            <person name="Han M.V."/>
            <person name="Heger A."/>
            <person name="Hillier L."/>
            <person name="Hinrichs A.S."/>
            <person name="Holmes I."/>
            <person name="Hoskins R.A."/>
            <person name="Hubisz M.J."/>
            <person name="Hultmark D."/>
            <person name="Huntley M.A."/>
            <person name="Jaffe D.B."/>
            <person name="Jagadeeshan S."/>
            <person name="Jeck W.R."/>
            <person name="Johnson J."/>
            <person name="Jones C.D."/>
            <person name="Jordan W.C."/>
            <person name="Karpen G.H."/>
            <person name="Kataoka E."/>
            <person name="Keightley P.D."/>
            <person name="Kheradpour P."/>
            <person name="Kirkness E.F."/>
            <person name="Koerich L.B."/>
            <person name="Kristiansen K."/>
            <person name="Kudrna D."/>
            <person name="Kulathinal R.J."/>
            <person name="Kumar S."/>
            <person name="Kwok R."/>
            <person name="Lander E."/>
            <person name="Langley C.H."/>
            <person name="Lapoint R."/>
            <person name="Lazzaro B.P."/>
            <person name="Lee S.J."/>
            <person name="Levesque L."/>
            <person name="Li R."/>
            <person name="Lin C.F."/>
            <person name="Lin M.F."/>
            <person name="Lindblad-Toh K."/>
            <person name="Llopart A."/>
            <person name="Long M."/>
            <person name="Low L."/>
            <person name="Lozovsky E."/>
            <person name="Lu J."/>
            <person name="Luo M."/>
            <person name="Machado C.A."/>
            <person name="Makalowski W."/>
            <person name="Marzo M."/>
            <person name="Matsuda M."/>
            <person name="Matzkin L."/>
            <person name="McAllister B."/>
            <person name="McBride C.S."/>
            <person name="McKernan B."/>
            <person name="McKernan K."/>
            <person name="Mendez-Lago M."/>
            <person name="Minx P."/>
            <person name="Mollenhauer M.U."/>
            <person name="Montooth K."/>
            <person name="Mount S.M."/>
            <person name="Mu X."/>
            <person name="Myers E."/>
            <person name="Negre B."/>
            <person name="Newfeld S."/>
            <person name="Nielsen R."/>
            <person name="Noor M.A."/>
            <person name="O'Grady P."/>
            <person name="Pachter L."/>
            <person name="Papaceit M."/>
            <person name="Parisi M.J."/>
            <person name="Parisi M."/>
            <person name="Parts L."/>
            <person name="Pedersen J.S."/>
            <person name="Pesole G."/>
            <person name="Phillippy A.M."/>
            <person name="Ponting C.P."/>
            <person name="Pop M."/>
            <person name="Porcelli D."/>
            <person name="Powell J.R."/>
            <person name="Prohaska S."/>
            <person name="Pruitt K."/>
            <person name="Puig M."/>
            <person name="Quesneville H."/>
            <person name="Ram K.R."/>
            <person name="Rand D."/>
            <person name="Rasmussen M.D."/>
            <person name="Reed L.K."/>
            <person name="Reenan R."/>
            <person name="Reily A."/>
            <person name="Remington K.A."/>
            <person name="Rieger T.T."/>
            <person name="Ritchie M.G."/>
            <person name="Robin C."/>
            <person name="Rogers Y.H."/>
            <person name="Rohde C."/>
            <person name="Rozas J."/>
            <person name="Rubenfield M.J."/>
            <person name="Ruiz A."/>
            <person name="Russo S."/>
            <person name="Salzberg S.L."/>
            <person name="Sanchez-Gracia A."/>
            <person name="Saranga D.J."/>
            <person name="Sato H."/>
            <person name="Schaeffer S.W."/>
            <person name="Schatz M.C."/>
            <person name="Schlenke T."/>
            <person name="Schwartz R."/>
            <person name="Segarra C."/>
            <person name="Singh R.S."/>
            <person name="Sirot L."/>
            <person name="Sirota M."/>
            <person name="Sisneros N.B."/>
            <person name="Smith C.D."/>
            <person name="Smith T.F."/>
            <person name="Spieth J."/>
            <person name="Stage D.E."/>
            <person name="Stark A."/>
            <person name="Stephan W."/>
            <person name="Strausberg R.L."/>
            <person name="Strempel S."/>
            <person name="Sturgill D."/>
            <person name="Sutton G."/>
            <person name="Sutton G.G."/>
            <person name="Tao W."/>
            <person name="Teichmann S."/>
            <person name="Tobari Y.N."/>
            <person name="Tomimura Y."/>
            <person name="Tsolas J.M."/>
            <person name="Valente V.L."/>
            <person name="Venter E."/>
            <person name="Venter J.C."/>
            <person name="Vicario S."/>
            <person name="Vieira F.G."/>
            <person name="Vilella A.J."/>
            <person name="Villasante A."/>
            <person name="Walenz B."/>
            <person name="Wang J."/>
            <person name="Wasserman M."/>
            <person name="Watts T."/>
            <person name="Wilson D."/>
            <person name="Wilson R.K."/>
            <person name="Wing R.A."/>
            <person name="Wolfner M.F."/>
            <person name="Wong A."/>
            <person name="Wong G.K."/>
            <person name="Wu C.I."/>
            <person name="Wu G."/>
            <person name="Yamamoto D."/>
            <person name="Yang H.P."/>
            <person name="Yang S.P."/>
            <person name="Yorke J.A."/>
            <person name="Yoshida K."/>
            <person name="Zdobnov E."/>
            <person name="Zhang P."/>
            <person name="Zhang Y."/>
            <person name="Zimin A.V."/>
            <person name="Baldwin J."/>
            <person name="Abdouelleil A."/>
            <person name="Abdulkadir J."/>
            <person name="Abebe A."/>
            <person name="Abera B."/>
            <person name="Abreu J."/>
            <person name="Acer S.C."/>
            <person name="Aftuck L."/>
            <person name="Alexander A."/>
            <person name="An P."/>
            <person name="Anderson E."/>
            <person name="Anderson S."/>
            <person name="Arachi H."/>
            <person name="Azer M."/>
            <person name="Bachantsang P."/>
            <person name="Barry A."/>
            <person name="Bayul T."/>
            <person name="Berlin A."/>
            <person name="Bessette D."/>
            <person name="Bloom T."/>
            <person name="Blye J."/>
            <person name="Boguslavskiy L."/>
            <person name="Bonnet C."/>
            <person name="Boukhgalter B."/>
            <person name="Bourzgui I."/>
            <person name="Brown A."/>
            <person name="Cahill P."/>
            <person name="Channer S."/>
            <person name="Cheshatsang Y."/>
            <person name="Chuda L."/>
            <person name="Citroen M."/>
            <person name="Collymore A."/>
            <person name="Cooke P."/>
            <person name="Costello M."/>
            <person name="D'Aco K."/>
            <person name="Daza R."/>
            <person name="De Haan G."/>
            <person name="DeGray S."/>
            <person name="DeMaso C."/>
            <person name="Dhargay N."/>
            <person name="Dooley K."/>
            <person name="Dooley E."/>
            <person name="Doricent M."/>
            <person name="Dorje P."/>
            <person name="Dorjee K."/>
            <person name="Dupes A."/>
            <person name="Elong R."/>
            <person name="Falk J."/>
            <person name="Farina A."/>
            <person name="Faro S."/>
            <person name="Ferguson D."/>
            <person name="Fisher S."/>
            <person name="Foley C.D."/>
            <person name="Franke A."/>
            <person name="Friedrich D."/>
            <person name="Gadbois L."/>
            <person name="Gearin G."/>
            <person name="Gearin C.R."/>
            <person name="Giannoukos G."/>
            <person name="Goode T."/>
            <person name="Graham J."/>
            <person name="Grandbois E."/>
            <person name="Grewal S."/>
            <person name="Gyaltsen K."/>
            <person name="Hafez N."/>
            <person name="Hagos B."/>
            <person name="Hall J."/>
            <person name="Henson C."/>
            <person name="Hollinger A."/>
            <person name="Honan T."/>
            <person name="Huard M.D."/>
            <person name="Hughes L."/>
            <person name="Hurhula B."/>
            <person name="Husby M.E."/>
            <person name="Kamat A."/>
            <person name="Kanga B."/>
            <person name="Kashin S."/>
            <person name="Khazanovich D."/>
            <person name="Kisner P."/>
            <person name="Lance K."/>
            <person name="Lara M."/>
            <person name="Lee W."/>
            <person name="Lennon N."/>
            <person name="Letendre F."/>
            <person name="LeVine R."/>
            <person name="Lipovsky A."/>
            <person name="Liu X."/>
            <person name="Liu J."/>
            <person name="Liu S."/>
            <person name="Lokyitsang T."/>
            <person name="Lokyitsang Y."/>
            <person name="Lubonja R."/>
            <person name="Lui A."/>
            <person name="MacDonald P."/>
            <person name="Magnisalis V."/>
            <person name="Maru K."/>
            <person name="Matthews C."/>
            <person name="McCusker W."/>
            <person name="McDonough S."/>
            <person name="Mehta T."/>
            <person name="Meldrim J."/>
            <person name="Meneus L."/>
            <person name="Mihai O."/>
            <person name="Mihalev A."/>
            <person name="Mihova T."/>
            <person name="Mittelman R."/>
            <person name="Mlenga V."/>
            <person name="Montmayeur A."/>
            <person name="Mulrain L."/>
            <person name="Navidi A."/>
            <person name="Naylor J."/>
            <person name="Negash T."/>
            <person name="Nguyen T."/>
            <person name="Nguyen N."/>
            <person name="Nicol R."/>
            <person name="Norbu C."/>
            <person name="Norbu N."/>
            <person name="Novod N."/>
            <person name="O'Neill B."/>
            <person name="Osman S."/>
            <person name="Markiewicz E."/>
            <person name="Oyono O.L."/>
            <person name="Patti C."/>
            <person name="Phunkhang P."/>
            <person name="Pierre F."/>
            <person name="Priest M."/>
            <person name="Raghuraman S."/>
            <person name="Rege F."/>
            <person name="Reyes R."/>
            <person name="Rise C."/>
            <person name="Rogov P."/>
            <person name="Ross K."/>
            <person name="Ryan E."/>
            <person name="Settipalli S."/>
            <person name="Shea T."/>
            <person name="Sherpa N."/>
            <person name="Shi L."/>
            <person name="Shih D."/>
            <person name="Sparrow T."/>
            <person name="Spaulding J."/>
            <person name="Stalker J."/>
            <person name="Stange-Thomann N."/>
            <person name="Stavropoulos S."/>
            <person name="Stone C."/>
            <person name="Strader C."/>
            <person name="Tesfaye S."/>
            <person name="Thomson T."/>
            <person name="Thoulutsang Y."/>
            <person name="Thoulutsang D."/>
            <person name="Topham K."/>
            <person name="Topping I."/>
            <person name="Tsamla T."/>
            <person name="Vassiliev H."/>
            <person name="Vo A."/>
            <person name="Wangchuk T."/>
            <person name="Wangdi T."/>
            <person name="Weiand M."/>
            <person name="Wilkinson J."/>
            <person name="Wilson A."/>
            <person name="Yadav S."/>
            <person name="Young G."/>
            <person name="Yu Q."/>
            <person name="Zembek L."/>
            <person name="Zhong D."/>
            <person name="Zimmer A."/>
            <person name="Zwirko Z."/>
            <person name="Jaffe D.B."/>
            <person name="Alvarez P."/>
            <person name="Brockman W."/>
            <person name="Butler J."/>
            <person name="Chin C."/>
            <person name="Gnerre S."/>
            <person name="Grabherr M."/>
            <person name="Kleber M."/>
            <person name="Mauceli E."/>
            <person name="MacCallum I."/>
        </authorList>
    </citation>
    <scope>NUCLEOTIDE SEQUENCE [LARGE SCALE GENOMIC DNA]</scope>
    <source>
        <strain evidence="9">Tucson 15287-2541.00</strain>
    </source>
</reference>
<dbReference type="Pfam" id="PF04130">
    <property type="entry name" value="GCP_C_terminal"/>
    <property type="match status" value="1"/>
</dbReference>
<dbReference type="PANTHER" id="PTHR19302">
    <property type="entry name" value="GAMMA TUBULIN COMPLEX PROTEIN"/>
    <property type="match status" value="1"/>
</dbReference>
<dbReference type="EMBL" id="CH916366">
    <property type="protein sequence ID" value="EDV97025.1"/>
    <property type="molecule type" value="Genomic_DNA"/>
</dbReference>
<sequence length="689" mass="80040">MNSENPADCEPEMECEVKSEMCQIISSSDFMESTDKLKSTSETRFKHNAGSWKFESVGGFFLATEDVSKLSLRKQEQVLIRDLIYAFSGVPSSHIQPEISLDEIPYLTTEHIDKVHFKIDERFTGAFRTLANELLPLIGYYISVQSFIEETSLTRNCSRFLGNALQKDMQQYFEFQATLETQLNEQKLNLRQLVQQVRPWLPTMQSYASLTSRVRRLEPNSAQLLSLIDEQQQHFKSERLRQLITDISRYYMTMVQLWTQKGIIYDVRGEFFIEDTSANAMSSTLLSPKQCCHAYWAQRYRLHVDRLPTFLEPLAERILLAGKYLNVLRQCNVHMNLMQETLIYVPKEMEEAPHEQLIRSSYQLPARKLLEVLVQEQLAEHLQNLQDYFLLQERNFIDALLAKCAQQLEQNVDNLQPEKLQRITQDALQLSSNPHKHLLRCQLMDCDVATQLGNRLKQKLITREASSEMDTPSSQLSEQLTLCGYEAFTLRYEPKWPISLVIHEAPLEQLQLLHRVLFYLRYVQHQFQSACHAGVIPNLRASELRRRMIECIEQLEQHMIMDVVQPRWQKLLLVVQQAQLVDEVLQHFQSTLDQCLLLCLLCEPVIFVRSLFILGQQCLNYSSFMEQQATSADFDAGVLEYEEQFNSQLSDILDLITDLARPGSNCGNEERASCKQLVQRLESIGKDLR</sequence>
<dbReference type="GO" id="GO:0000278">
    <property type="term" value="P:mitotic cell cycle"/>
    <property type="evidence" value="ECO:0007669"/>
    <property type="project" value="TreeGrafter"/>
</dbReference>
<proteinExistence type="inferred from homology"/>
<accession>B4J274</accession>
<comment type="similarity">
    <text evidence="1 5">Belongs to the TUBGCP family.</text>
</comment>
<keyword evidence="3 5" id="KW-0493">Microtubule</keyword>
<dbReference type="InterPro" id="IPR042241">
    <property type="entry name" value="GCP_C_sf"/>
</dbReference>
<comment type="subcellular location">
    <subcellularLocation>
        <location evidence="5">Cytoplasm</location>
        <location evidence="5">Cytoskeleton</location>
        <location evidence="5">Microtubule organizing center</location>
    </subcellularLocation>
</comment>
<dbReference type="AlphaFoldDB" id="B4J274"/>
<evidence type="ECO:0000256" key="2">
    <source>
        <dbReference type="ARBA" id="ARBA00022490"/>
    </source>
</evidence>
<evidence type="ECO:0000256" key="5">
    <source>
        <dbReference type="RuleBase" id="RU363050"/>
    </source>
</evidence>
<dbReference type="STRING" id="7222.B4J274"/>
<dbReference type="OrthoDB" id="2192946at2759"/>
<dbReference type="PhylomeDB" id="B4J274"/>
<organism evidence="9">
    <name type="scientific">Drosophila grimshawi</name>
    <name type="common">Hawaiian fruit fly</name>
    <name type="synonym">Idiomyia grimshawi</name>
    <dbReference type="NCBI Taxonomy" id="7222"/>
    <lineage>
        <taxon>Eukaryota</taxon>
        <taxon>Metazoa</taxon>
        <taxon>Ecdysozoa</taxon>
        <taxon>Arthropoda</taxon>
        <taxon>Hexapoda</taxon>
        <taxon>Insecta</taxon>
        <taxon>Pterygota</taxon>
        <taxon>Neoptera</taxon>
        <taxon>Endopterygota</taxon>
        <taxon>Diptera</taxon>
        <taxon>Brachycera</taxon>
        <taxon>Muscomorpha</taxon>
        <taxon>Ephydroidea</taxon>
        <taxon>Drosophilidae</taxon>
        <taxon>Drosophila</taxon>
        <taxon>Hawaiian Drosophila</taxon>
    </lineage>
</organism>
<dbReference type="GO" id="GO:0005814">
    <property type="term" value="C:centriole"/>
    <property type="evidence" value="ECO:0007669"/>
    <property type="project" value="EnsemblMetazoa"/>
</dbReference>
<evidence type="ECO:0000256" key="1">
    <source>
        <dbReference type="ARBA" id="ARBA00010337"/>
    </source>
</evidence>